<dbReference type="Proteomes" id="UP001162889">
    <property type="component" value="Unassembled WGS sequence"/>
</dbReference>
<dbReference type="Proteomes" id="UP001155901">
    <property type="component" value="Unassembled WGS sequence"/>
</dbReference>
<accession>A0AA41HBR4</accession>
<gene>
    <name evidence="1" type="ORF">KVP70_22215</name>
    <name evidence="2" type="ORF">L1274_002723</name>
</gene>
<name>A0AA41HBR4_9BURK</name>
<reference evidence="2" key="2">
    <citation type="submission" date="2022-03" db="EMBL/GenBank/DDBJ databases">
        <title>Genome Encyclopedia of Bacteria and Archaea VI: Functional Genomics of Type Strains.</title>
        <authorList>
            <person name="Whitman W."/>
        </authorList>
    </citation>
    <scope>NUCLEOTIDE SEQUENCE</scope>
    <source>
        <strain evidence="2">HSC-15S17</strain>
    </source>
</reference>
<dbReference type="EMBL" id="JAHTGR010000012">
    <property type="protein sequence ID" value="MBV6323656.1"/>
    <property type="molecule type" value="Genomic_DNA"/>
</dbReference>
<evidence type="ECO:0000313" key="4">
    <source>
        <dbReference type="Proteomes" id="UP001162889"/>
    </source>
</evidence>
<evidence type="ECO:0000313" key="1">
    <source>
        <dbReference type="EMBL" id="MBV6323656.1"/>
    </source>
</evidence>
<dbReference type="AlphaFoldDB" id="A0AA41HBR4"/>
<evidence type="ECO:0000313" key="2">
    <source>
        <dbReference type="EMBL" id="MCP2009010.1"/>
    </source>
</evidence>
<dbReference type="EMBL" id="JALJZU010000005">
    <property type="protein sequence ID" value="MCP2009010.1"/>
    <property type="molecule type" value="Genomic_DNA"/>
</dbReference>
<comment type="caution">
    <text evidence="1">The sequence shown here is derived from an EMBL/GenBank/DDBJ whole genome shotgun (WGS) entry which is preliminary data.</text>
</comment>
<protein>
    <submittedName>
        <fullName evidence="1">Uncharacterized protein</fullName>
    </submittedName>
</protein>
<organism evidence="1 3">
    <name type="scientific">Duganella violaceipulchra</name>
    <dbReference type="NCBI Taxonomy" id="2849652"/>
    <lineage>
        <taxon>Bacteria</taxon>
        <taxon>Pseudomonadati</taxon>
        <taxon>Pseudomonadota</taxon>
        <taxon>Betaproteobacteria</taxon>
        <taxon>Burkholderiales</taxon>
        <taxon>Oxalobacteraceae</taxon>
        <taxon>Telluria group</taxon>
        <taxon>Duganella</taxon>
    </lineage>
</organism>
<dbReference type="RefSeq" id="WP_217944413.1">
    <property type="nucleotide sequence ID" value="NZ_JAHTGR010000012.1"/>
</dbReference>
<proteinExistence type="predicted"/>
<keyword evidence="4" id="KW-1185">Reference proteome</keyword>
<sequence>MGMTKVHVWHDLDGKIVAVGQPVGGAKCLPGASRKHHVLEIEVDESEISSLHRTHMIDPLRKVAVEIPTI</sequence>
<reference evidence="1" key="1">
    <citation type="submission" date="2021-07" db="EMBL/GenBank/DDBJ databases">
        <title>Characterization of violacein-producing bacteria and related species.</title>
        <authorList>
            <person name="Wilson H.S."/>
            <person name="De Leon M.E."/>
        </authorList>
    </citation>
    <scope>NUCLEOTIDE SEQUENCE</scope>
    <source>
        <strain evidence="1">HSC-15S17</strain>
    </source>
</reference>
<evidence type="ECO:0000313" key="3">
    <source>
        <dbReference type="Proteomes" id="UP001155901"/>
    </source>
</evidence>